<evidence type="ECO:0000313" key="2">
    <source>
        <dbReference type="EMBL" id="PMD21660.1"/>
    </source>
</evidence>
<reference evidence="2 3" key="1">
    <citation type="submission" date="2016-05" db="EMBL/GenBank/DDBJ databases">
        <title>A degradative enzymes factory behind the ericoid mycorrhizal symbiosis.</title>
        <authorList>
            <consortium name="DOE Joint Genome Institute"/>
            <person name="Martino E."/>
            <person name="Morin E."/>
            <person name="Grelet G."/>
            <person name="Kuo A."/>
            <person name="Kohler A."/>
            <person name="Daghino S."/>
            <person name="Barry K."/>
            <person name="Choi C."/>
            <person name="Cichocki N."/>
            <person name="Clum A."/>
            <person name="Copeland A."/>
            <person name="Hainaut M."/>
            <person name="Haridas S."/>
            <person name="Labutti K."/>
            <person name="Lindquist E."/>
            <person name="Lipzen A."/>
            <person name="Khouja H.-R."/>
            <person name="Murat C."/>
            <person name="Ohm R."/>
            <person name="Olson A."/>
            <person name="Spatafora J."/>
            <person name="Veneault-Fourrey C."/>
            <person name="Henrissat B."/>
            <person name="Grigoriev I."/>
            <person name="Martin F."/>
            <person name="Perotto S."/>
        </authorList>
    </citation>
    <scope>NUCLEOTIDE SEQUENCE [LARGE SCALE GENOMIC DNA]</scope>
    <source>
        <strain evidence="2 3">UAMH 7357</strain>
    </source>
</reference>
<sequence length="186" mass="20416">MPRRQISRVLGEEWTHLAGEKSLEKPDKKGLSHSDSGISLSYDSSSGYTSSSESEHVSGSQRSAHKTSSHRSSGITPSATVVRSRIVTPSSSISNFSRRSPLSTMRNAEYPDVVVRPDLRYCPPIIPPPHEWNSSRTASMSQLIPIANIRGLYQMSSLNFADQLNIREPGKNLSSLPRASTAPLIR</sequence>
<dbReference type="OrthoDB" id="3531381at2759"/>
<feature type="compositionally biased region" description="Polar residues" evidence="1">
    <location>
        <begin position="70"/>
        <end position="81"/>
    </location>
</feature>
<gene>
    <name evidence="2" type="ORF">NA56DRAFT_120049</name>
</gene>
<feature type="compositionally biased region" description="Low complexity" evidence="1">
    <location>
        <begin position="33"/>
        <end position="60"/>
    </location>
</feature>
<feature type="compositionally biased region" description="Basic and acidic residues" evidence="1">
    <location>
        <begin position="16"/>
        <end position="32"/>
    </location>
</feature>
<feature type="region of interest" description="Disordered" evidence="1">
    <location>
        <begin position="16"/>
        <end position="83"/>
    </location>
</feature>
<dbReference type="EMBL" id="KZ613480">
    <property type="protein sequence ID" value="PMD21660.1"/>
    <property type="molecule type" value="Genomic_DNA"/>
</dbReference>
<protein>
    <submittedName>
        <fullName evidence="2">Uncharacterized protein</fullName>
    </submittedName>
</protein>
<keyword evidence="3" id="KW-1185">Reference proteome</keyword>
<dbReference type="Proteomes" id="UP000235672">
    <property type="component" value="Unassembled WGS sequence"/>
</dbReference>
<name>A0A2J6Q5V2_9HELO</name>
<dbReference type="AlphaFoldDB" id="A0A2J6Q5V2"/>
<evidence type="ECO:0000313" key="3">
    <source>
        <dbReference type="Proteomes" id="UP000235672"/>
    </source>
</evidence>
<dbReference type="STRING" id="1745343.A0A2J6Q5V2"/>
<accession>A0A2J6Q5V2</accession>
<evidence type="ECO:0000256" key="1">
    <source>
        <dbReference type="SAM" id="MobiDB-lite"/>
    </source>
</evidence>
<organism evidence="2 3">
    <name type="scientific">Hyaloscypha hepaticicola</name>
    <dbReference type="NCBI Taxonomy" id="2082293"/>
    <lineage>
        <taxon>Eukaryota</taxon>
        <taxon>Fungi</taxon>
        <taxon>Dikarya</taxon>
        <taxon>Ascomycota</taxon>
        <taxon>Pezizomycotina</taxon>
        <taxon>Leotiomycetes</taxon>
        <taxon>Helotiales</taxon>
        <taxon>Hyaloscyphaceae</taxon>
        <taxon>Hyaloscypha</taxon>
    </lineage>
</organism>
<proteinExistence type="predicted"/>